<dbReference type="Proteomes" id="UP000054016">
    <property type="component" value="Unassembled WGS sequence"/>
</dbReference>
<name>A0A0M0BTN4_9ARCH</name>
<reference evidence="2" key="1">
    <citation type="submission" date="2015-06" db="EMBL/GenBank/DDBJ databases">
        <title>New insights into the roles of widespread benthic archaea in carbon and nitrogen cycling.</title>
        <authorList>
            <person name="Lazar C.S."/>
            <person name="Baker B.J."/>
            <person name="Seitz K.W."/>
            <person name="Hyde A.S."/>
            <person name="Dick G.J."/>
            <person name="Hinrichs K.-U."/>
            <person name="Teske A.P."/>
        </authorList>
    </citation>
    <scope>NUCLEOTIDE SEQUENCE [LARGE SCALE GENOMIC DNA]</scope>
</reference>
<evidence type="ECO:0000313" key="2">
    <source>
        <dbReference type="Proteomes" id="UP000054016"/>
    </source>
</evidence>
<comment type="caution">
    <text evidence="1">The sequence shown here is derived from an EMBL/GenBank/DDBJ whole genome shotgun (WGS) entry which is preliminary data.</text>
</comment>
<evidence type="ECO:0000313" key="1">
    <source>
        <dbReference type="EMBL" id="KON31957.1"/>
    </source>
</evidence>
<dbReference type="EMBL" id="LFWV01000017">
    <property type="protein sequence ID" value="KON31957.1"/>
    <property type="molecule type" value="Genomic_DNA"/>
</dbReference>
<accession>A0A0M0BTN4</accession>
<protein>
    <submittedName>
        <fullName evidence="1">Uncharacterized protein</fullName>
    </submittedName>
</protein>
<proteinExistence type="predicted"/>
<dbReference type="AlphaFoldDB" id="A0A0M0BTN4"/>
<organism evidence="1 2">
    <name type="scientific">miscellaneous Crenarchaeota group-1 archaeon SG8-32-3</name>
    <dbReference type="NCBI Taxonomy" id="1685125"/>
    <lineage>
        <taxon>Archaea</taxon>
        <taxon>Candidatus Bathyarchaeota</taxon>
        <taxon>MCG-1</taxon>
    </lineage>
</organism>
<gene>
    <name evidence="1" type="ORF">AC478_01695</name>
</gene>
<dbReference type="Gene3D" id="6.10.140.1230">
    <property type="match status" value="1"/>
</dbReference>
<sequence length="217" mass="23691">MSERFAKKWESRKDGTSFVDNIRAVVSPPPPLKPRMDYAIKRLNLQIHKLDQAADRFSQKDKTLFGKIVAAYETHDTARANIYANELAEVRKMEKIVMNARLALDQVMLRLQTVTEFGDIVSTLGPAIGVLRTVSAGLVGVLPEAENELGDIGNMLSGLMFDVGQSSGLNLNFNSVNEDTAKILTEAATVAEQRVNSNFPDLPSGLSANLAKGKSTN</sequence>